<feature type="compositionally biased region" description="Basic and acidic residues" evidence="12">
    <location>
        <begin position="1307"/>
        <end position="1321"/>
    </location>
</feature>
<dbReference type="GO" id="GO:0003677">
    <property type="term" value="F:DNA binding"/>
    <property type="evidence" value="ECO:0007669"/>
    <property type="project" value="UniProtKB-KW"/>
</dbReference>
<dbReference type="OMA" id="IRICANF"/>
<dbReference type="PANTHER" id="PTHR37984">
    <property type="entry name" value="PROTEIN CBG26694"/>
    <property type="match status" value="1"/>
</dbReference>
<dbReference type="InterPro" id="IPR000477">
    <property type="entry name" value="RT_dom"/>
</dbReference>
<dbReference type="InterPro" id="IPR018061">
    <property type="entry name" value="Retropepsins"/>
</dbReference>
<dbReference type="Pfam" id="PF17917">
    <property type="entry name" value="RT_RNaseH"/>
    <property type="match status" value="1"/>
</dbReference>
<gene>
    <name evidence="17" type="primary">LOC115547099</name>
</gene>
<dbReference type="Ensembl" id="ENSGMOT00000026153.1">
    <property type="protein sequence ID" value="ENSGMOP00000056363.1"/>
    <property type="gene ID" value="ENSGMOG00000027815.1"/>
</dbReference>
<dbReference type="InterPro" id="IPR012337">
    <property type="entry name" value="RNaseH-like_sf"/>
</dbReference>
<dbReference type="InterPro" id="IPR050951">
    <property type="entry name" value="Retrovirus_Pol_polyprotein"/>
</dbReference>
<keyword evidence="11" id="KW-0479">Metal-binding</keyword>
<accession>A0A8C5C2E5</accession>
<dbReference type="GeneTree" id="ENSGT00940000166838"/>
<dbReference type="InterPro" id="IPR036397">
    <property type="entry name" value="RNaseH_sf"/>
</dbReference>
<keyword evidence="5" id="KW-0548">Nucleotidyltransferase</keyword>
<keyword evidence="18" id="KW-1185">Reference proteome</keyword>
<dbReference type="SUPFAM" id="SSF57756">
    <property type="entry name" value="Retrovirus zinc finger-like domains"/>
    <property type="match status" value="1"/>
</dbReference>
<dbReference type="InterPro" id="IPR043502">
    <property type="entry name" value="DNA/RNA_pol_sf"/>
</dbReference>
<dbReference type="FunFam" id="3.30.420.10:FF:000063">
    <property type="entry name" value="Retrovirus-related Pol polyprotein from transposon 297-like Protein"/>
    <property type="match status" value="1"/>
</dbReference>
<dbReference type="Gene3D" id="4.10.60.10">
    <property type="entry name" value="Zinc finger, CCHC-type"/>
    <property type="match status" value="1"/>
</dbReference>
<evidence type="ECO:0000256" key="5">
    <source>
        <dbReference type="ARBA" id="ARBA00022695"/>
    </source>
</evidence>
<dbReference type="InterPro" id="IPR041588">
    <property type="entry name" value="Integrase_H2C2"/>
</dbReference>
<evidence type="ECO:0000256" key="1">
    <source>
        <dbReference type="ARBA" id="ARBA00010879"/>
    </source>
</evidence>
<dbReference type="GO" id="GO:0015074">
    <property type="term" value="P:DNA integration"/>
    <property type="evidence" value="ECO:0007669"/>
    <property type="project" value="InterPro"/>
</dbReference>
<dbReference type="SUPFAM" id="SSF50630">
    <property type="entry name" value="Acid proteases"/>
    <property type="match status" value="1"/>
</dbReference>
<dbReference type="InterPro" id="IPR001584">
    <property type="entry name" value="Integrase_cat-core"/>
</dbReference>
<evidence type="ECO:0000313" key="17">
    <source>
        <dbReference type="Ensembl" id="ENSGMOP00000056363.1"/>
    </source>
</evidence>
<dbReference type="Pfam" id="PF00665">
    <property type="entry name" value="rve"/>
    <property type="match status" value="1"/>
</dbReference>
<dbReference type="Pfam" id="PF17921">
    <property type="entry name" value="Integrase_H2C2"/>
    <property type="match status" value="1"/>
</dbReference>
<dbReference type="Proteomes" id="UP000694546">
    <property type="component" value="Chromosome 10"/>
</dbReference>
<evidence type="ECO:0000256" key="3">
    <source>
        <dbReference type="ARBA" id="ARBA00012493"/>
    </source>
</evidence>
<reference evidence="17" key="1">
    <citation type="submission" date="2025-08" db="UniProtKB">
        <authorList>
            <consortium name="Ensembl"/>
        </authorList>
    </citation>
    <scope>IDENTIFICATION</scope>
</reference>
<comment type="similarity">
    <text evidence="1">Belongs to the beta type-B retroviral polymerase family. HERV class-II K(HML-2) pol subfamily.</text>
</comment>
<dbReference type="FunFam" id="1.10.340.70:FF:000003">
    <property type="entry name" value="Protein CBG25708"/>
    <property type="match status" value="1"/>
</dbReference>
<organism evidence="17 18">
    <name type="scientific">Gadus morhua</name>
    <name type="common">Atlantic cod</name>
    <dbReference type="NCBI Taxonomy" id="8049"/>
    <lineage>
        <taxon>Eukaryota</taxon>
        <taxon>Metazoa</taxon>
        <taxon>Chordata</taxon>
        <taxon>Craniata</taxon>
        <taxon>Vertebrata</taxon>
        <taxon>Euteleostomi</taxon>
        <taxon>Actinopterygii</taxon>
        <taxon>Neopterygii</taxon>
        <taxon>Teleostei</taxon>
        <taxon>Neoteleostei</taxon>
        <taxon>Acanthomorphata</taxon>
        <taxon>Zeiogadaria</taxon>
        <taxon>Gadariae</taxon>
        <taxon>Gadiformes</taxon>
        <taxon>Gadoidei</taxon>
        <taxon>Gadidae</taxon>
        <taxon>Gadus</taxon>
    </lineage>
</organism>
<keyword evidence="9" id="KW-0695">RNA-directed DNA polymerase</keyword>
<keyword evidence="7" id="KW-0255">Endonuclease</keyword>
<dbReference type="PANTHER" id="PTHR37984:SF13">
    <property type="entry name" value="RIBONUCLEASE H"/>
    <property type="match status" value="1"/>
</dbReference>
<dbReference type="GO" id="GO:0006508">
    <property type="term" value="P:proteolysis"/>
    <property type="evidence" value="ECO:0007669"/>
    <property type="project" value="UniProtKB-KW"/>
</dbReference>
<evidence type="ECO:0000256" key="7">
    <source>
        <dbReference type="ARBA" id="ARBA00022759"/>
    </source>
</evidence>
<dbReference type="GO" id="GO:0003964">
    <property type="term" value="F:RNA-directed DNA polymerase activity"/>
    <property type="evidence" value="ECO:0007669"/>
    <property type="project" value="UniProtKB-KW"/>
</dbReference>
<dbReference type="SMART" id="SM00343">
    <property type="entry name" value="ZnF_C2HC"/>
    <property type="match status" value="2"/>
</dbReference>
<proteinExistence type="inferred from homology"/>
<dbReference type="Gene3D" id="3.30.70.270">
    <property type="match status" value="2"/>
</dbReference>
<dbReference type="Gene3D" id="3.30.420.10">
    <property type="entry name" value="Ribonuclease H-like superfamily/Ribonuclease H"/>
    <property type="match status" value="1"/>
</dbReference>
<evidence type="ECO:0000256" key="9">
    <source>
        <dbReference type="ARBA" id="ARBA00022918"/>
    </source>
</evidence>
<dbReference type="Gene3D" id="1.10.340.70">
    <property type="match status" value="1"/>
</dbReference>
<sequence>MATATVGTLSEFVELDGDWIEYVERLEHFFLANNIVGAERKRSILLSACGAKTYKLIRNLATPRKPGELSFEELVKLVQEHHNPRPSVIVQRFKFHTHSRKAEVSVATFVAELRQLSEYCEFGPVLDDMLRDRLVCGINNDSIQRRLLGEVTLTFKKALEIAHAMETAAINSKDIQAANASVPQGAVHRLFKDGRGKPMTSVECYRCGGAHLANDCGFKDAACHNCQKKGHIAKKCRGAKKPWKKEWESKPQMKTHHVRSEEPEEQCSFNMFNIDLSGPRADPICATLHINGKELTMEVDTGASVSVISQTTYSRLWGSGKAPALRKTNIRLRQYTGEYIPLLGAIEVDVMYEGQSVTVKLLVVDGEGPSLIGRDLLKKIRLNWGEIMHMRVVGDILSKHADVFKDELGTLRGTTVKLTVDPNAKPRFCKPRTVPYAMKAKVEAELDRLQRSGVIEPVEFSDWAAPIVPVLKEDGEVRICGDYKMTINQTSQLDTYPLPRVEDLFATLAGGQTFTKLDMSHAYQQLLLDEDSKQYVTVNTHKGLFKYNRLVFGVASSPSIFQRTMDNLLQNIPHVAVYLDDILVTGKTEEEHLRNLDQVLKRMKEAGLRLKRSKCVFQAPSVTYLGHRISAQGLSPMTEKVRAIKEAPSPKNVAELRSFLGLVNYYGKFLPELSTVLAPLYQLLHKDCSWNWQQAQETAFQQVKELLHSATLLVHFDPDKEVVLSCDASPYGVGAVLSHCMEDGDEKPIGYVSRTLTSAEKGYSQLEKEGLAVVFAVKRFHQYLYGRPFTIFTDHKPLLGLFSETKGISPMASARVQRWALTLSAYQYHIVFKAGSENANADAFSRLPLPESPSQTNLLPETVFLLDRLSDSPVTAKQIKQWTERDPVLSQVKRWLLQGWPVAVGQEELKPYVKRQLELSVLDGCILWGSRVIIPPAGRAQITEVLHEAHPGVSRMKSLARSFVWWPGMDGALEEKVKACSQCQSNQKMPAPAPLHPWEWPARPWSRLHLDFAGPFMGHMFLVLMDAHSKWMEAHIMSNITAPVTTDTLRSIFATHGLPDTVVSDNGPTFTSEVFKEFVEKNGIRHILTAPYHPASNGLAERAVETLKDGLRKMTGHTLETKLARFLFQYRITPHTTTGLPPAEMLLGRKPKSHLDLLRPDVGAKVARSQENQKVRRDQHARERFLQQGDCVYVKNFASGSKWLPGVIHRQSGPVSFVVDLLDGRQVRRHQDHVRVRTDAEEKGSQSFSHKDSVSSSMDCVAPVCIDGLLRPSDGLSEQTASPAPAPIPPSAANSVTQSVDSTVAPRRSERQHKPPERLNC</sequence>
<dbReference type="FunFam" id="3.30.70.270:FF:000026">
    <property type="entry name" value="Transposon Ty3-G Gag-Pol polyprotein"/>
    <property type="match status" value="1"/>
</dbReference>
<evidence type="ECO:0000256" key="11">
    <source>
        <dbReference type="PROSITE-ProRule" id="PRU00047"/>
    </source>
</evidence>
<evidence type="ECO:0000259" key="13">
    <source>
        <dbReference type="PROSITE" id="PS50158"/>
    </source>
</evidence>
<feature type="domain" description="Reverse transcriptase" evidence="15">
    <location>
        <begin position="451"/>
        <end position="629"/>
    </location>
</feature>
<protein>
    <recommendedName>
        <fullName evidence="10">Gypsy retrotransposon integrase-like protein 1</fullName>
        <ecNumber evidence="3">2.7.7.49</ecNumber>
        <ecNumber evidence="2">3.1.26.4</ecNumber>
    </recommendedName>
</protein>
<dbReference type="EC" id="2.7.7.49" evidence="3"/>
<evidence type="ECO:0000259" key="14">
    <source>
        <dbReference type="PROSITE" id="PS50175"/>
    </source>
</evidence>
<dbReference type="InterPro" id="IPR043128">
    <property type="entry name" value="Rev_trsase/Diguanyl_cyclase"/>
</dbReference>
<dbReference type="EC" id="3.1.26.4" evidence="2"/>
<dbReference type="GO" id="GO:0008270">
    <property type="term" value="F:zinc ion binding"/>
    <property type="evidence" value="ECO:0007669"/>
    <property type="project" value="UniProtKB-KW"/>
</dbReference>
<dbReference type="GO" id="GO:0004190">
    <property type="term" value="F:aspartic-type endopeptidase activity"/>
    <property type="evidence" value="ECO:0007669"/>
    <property type="project" value="UniProtKB-KW"/>
</dbReference>
<dbReference type="PROSITE" id="PS50878">
    <property type="entry name" value="RT_POL"/>
    <property type="match status" value="1"/>
</dbReference>
<keyword evidence="6" id="KW-0540">Nuclease</keyword>
<feature type="region of interest" description="Disordered" evidence="12">
    <location>
        <begin position="1274"/>
        <end position="1321"/>
    </location>
</feature>
<dbReference type="InterPro" id="IPR036875">
    <property type="entry name" value="Znf_CCHC_sf"/>
</dbReference>
<reference evidence="17" key="2">
    <citation type="submission" date="2025-09" db="UniProtKB">
        <authorList>
            <consortium name="Ensembl"/>
        </authorList>
    </citation>
    <scope>IDENTIFICATION</scope>
</reference>
<dbReference type="Gene3D" id="3.10.20.370">
    <property type="match status" value="1"/>
</dbReference>
<dbReference type="OrthoDB" id="775972at2759"/>
<dbReference type="PROSITE" id="PS50175">
    <property type="entry name" value="ASP_PROT_RETROV"/>
    <property type="match status" value="1"/>
</dbReference>
<evidence type="ECO:0000256" key="12">
    <source>
        <dbReference type="SAM" id="MobiDB-lite"/>
    </source>
</evidence>
<dbReference type="FunFam" id="3.10.20.370:FF:000001">
    <property type="entry name" value="Retrovirus-related Pol polyprotein from transposon 17.6-like protein"/>
    <property type="match status" value="1"/>
</dbReference>
<dbReference type="PROSITE" id="PS50994">
    <property type="entry name" value="INTEGRASE"/>
    <property type="match status" value="1"/>
</dbReference>
<dbReference type="SUPFAM" id="SSF53098">
    <property type="entry name" value="Ribonuclease H-like"/>
    <property type="match status" value="1"/>
</dbReference>
<dbReference type="InterPro" id="IPR001878">
    <property type="entry name" value="Znf_CCHC"/>
</dbReference>
<dbReference type="Pfam" id="PF00078">
    <property type="entry name" value="RVT_1"/>
    <property type="match status" value="1"/>
</dbReference>
<dbReference type="InterPro" id="IPR041373">
    <property type="entry name" value="RT_RNaseH"/>
</dbReference>
<dbReference type="PROSITE" id="PS50158">
    <property type="entry name" value="ZF_CCHC"/>
    <property type="match status" value="1"/>
</dbReference>
<dbReference type="Pfam" id="PF00077">
    <property type="entry name" value="RVP"/>
    <property type="match status" value="1"/>
</dbReference>
<evidence type="ECO:0000256" key="10">
    <source>
        <dbReference type="ARBA" id="ARBA00039658"/>
    </source>
</evidence>
<evidence type="ECO:0000313" key="18">
    <source>
        <dbReference type="Proteomes" id="UP000694546"/>
    </source>
</evidence>
<feature type="domain" description="Peptidase A2" evidence="14">
    <location>
        <begin position="295"/>
        <end position="376"/>
    </location>
</feature>
<dbReference type="SUPFAM" id="SSF56672">
    <property type="entry name" value="DNA/RNA polymerases"/>
    <property type="match status" value="1"/>
</dbReference>
<dbReference type="GO" id="GO:0004523">
    <property type="term" value="F:RNA-DNA hybrid ribonuclease activity"/>
    <property type="evidence" value="ECO:0007669"/>
    <property type="project" value="UniProtKB-EC"/>
</dbReference>
<dbReference type="CDD" id="cd01647">
    <property type="entry name" value="RT_LTR"/>
    <property type="match status" value="1"/>
</dbReference>
<evidence type="ECO:0000256" key="2">
    <source>
        <dbReference type="ARBA" id="ARBA00012180"/>
    </source>
</evidence>
<evidence type="ECO:0000259" key="16">
    <source>
        <dbReference type="PROSITE" id="PS50994"/>
    </source>
</evidence>
<evidence type="ECO:0000259" key="15">
    <source>
        <dbReference type="PROSITE" id="PS50878"/>
    </source>
</evidence>
<dbReference type="CDD" id="cd09274">
    <property type="entry name" value="RNase_HI_RT_Ty3"/>
    <property type="match status" value="1"/>
</dbReference>
<evidence type="ECO:0000256" key="8">
    <source>
        <dbReference type="ARBA" id="ARBA00022801"/>
    </source>
</evidence>
<name>A0A8C5C2E5_GADMO</name>
<feature type="domain" description="Integrase catalytic" evidence="16">
    <location>
        <begin position="1000"/>
        <end position="1150"/>
    </location>
</feature>
<keyword evidence="11" id="KW-0862">Zinc</keyword>
<keyword evidence="11" id="KW-0863">Zinc-finger</keyword>
<keyword evidence="8" id="KW-0378">Hydrolase</keyword>
<dbReference type="KEGG" id="gmh:115552730"/>
<dbReference type="InterPro" id="IPR021109">
    <property type="entry name" value="Peptidase_aspartic_dom_sf"/>
</dbReference>
<keyword evidence="4" id="KW-0808">Transferase</keyword>
<evidence type="ECO:0000256" key="6">
    <source>
        <dbReference type="ARBA" id="ARBA00022722"/>
    </source>
</evidence>
<evidence type="ECO:0000256" key="4">
    <source>
        <dbReference type="ARBA" id="ARBA00022679"/>
    </source>
</evidence>
<dbReference type="Gene3D" id="3.10.10.10">
    <property type="entry name" value="HIV Type 1 Reverse Transcriptase, subunit A, domain 1"/>
    <property type="match status" value="1"/>
</dbReference>
<dbReference type="InterPro" id="IPR001995">
    <property type="entry name" value="Peptidase_A2_cat"/>
</dbReference>
<feature type="domain" description="CCHC-type" evidence="13">
    <location>
        <begin position="223"/>
        <end position="237"/>
    </location>
</feature>
<dbReference type="Gene3D" id="2.40.70.10">
    <property type="entry name" value="Acid Proteases"/>
    <property type="match status" value="1"/>
</dbReference>